<keyword evidence="2" id="KW-0812">Transmembrane</keyword>
<proteinExistence type="predicted"/>
<feature type="signal peptide" evidence="3">
    <location>
        <begin position="1"/>
        <end position="20"/>
    </location>
</feature>
<dbReference type="InterPro" id="IPR003646">
    <property type="entry name" value="SH3-like_bac-type"/>
</dbReference>
<keyword evidence="3" id="KW-0732">Signal</keyword>
<evidence type="ECO:0000256" key="2">
    <source>
        <dbReference type="SAM" id="Phobius"/>
    </source>
</evidence>
<feature type="domain" description="SH3b" evidence="4">
    <location>
        <begin position="30"/>
        <end position="81"/>
    </location>
</feature>
<dbReference type="Gene3D" id="2.30.30.40">
    <property type="entry name" value="SH3 Domains"/>
    <property type="match status" value="1"/>
</dbReference>
<feature type="compositionally biased region" description="Basic and acidic residues" evidence="1">
    <location>
        <begin position="219"/>
        <end position="236"/>
    </location>
</feature>
<feature type="compositionally biased region" description="Basic residues" evidence="1">
    <location>
        <begin position="257"/>
        <end position="267"/>
    </location>
</feature>
<organism evidence="5 6">
    <name type="scientific">Oleiagrimonas soli</name>
    <dbReference type="NCBI Taxonomy" id="1543381"/>
    <lineage>
        <taxon>Bacteria</taxon>
        <taxon>Pseudomonadati</taxon>
        <taxon>Pseudomonadota</taxon>
        <taxon>Gammaproteobacteria</taxon>
        <taxon>Lysobacterales</taxon>
        <taxon>Rhodanobacteraceae</taxon>
        <taxon>Oleiagrimonas</taxon>
    </lineage>
</organism>
<dbReference type="AlphaFoldDB" id="A0A841KB75"/>
<evidence type="ECO:0000313" key="5">
    <source>
        <dbReference type="EMBL" id="MBB6182833.1"/>
    </source>
</evidence>
<protein>
    <submittedName>
        <fullName evidence="5">Uncharacterized protein YraI</fullName>
    </submittedName>
</protein>
<evidence type="ECO:0000313" key="6">
    <source>
        <dbReference type="Proteomes" id="UP000560000"/>
    </source>
</evidence>
<evidence type="ECO:0000256" key="1">
    <source>
        <dbReference type="SAM" id="MobiDB-lite"/>
    </source>
</evidence>
<comment type="caution">
    <text evidence="5">The sequence shown here is derived from an EMBL/GenBank/DDBJ whole genome shotgun (WGS) entry which is preliminary data.</text>
</comment>
<keyword evidence="2" id="KW-1133">Transmembrane helix</keyword>
<dbReference type="OrthoDB" id="102964at2"/>
<dbReference type="Pfam" id="PF08239">
    <property type="entry name" value="SH3_3"/>
    <property type="match status" value="1"/>
</dbReference>
<sequence length="273" mass="33159">MRRHAWLFAFTLLLALPAAAQATRAYADVTVNMRAGPDIGYPIVDLIPGGTPLYVQGCTDDWAWCDVIAYGHRGWVAGNFIRYPYRQRWVPIYGYGAIIGIPVVRFVIGDYWHRHYRHRAFYGHRDYWYGYHPRHRAPPYRYRHAPPRFVHRDHDRDRYRYRQHVEREHIEHRRVERHRAEQRRHERQRFEHRRDEHRRVEQHQAQTRRRLAPTVLHRSAPEYRGARAPHRNDARNRASAQRNTQSSHGSSRNDNHHRGKNDHRRDRHDRDKR</sequence>
<feature type="compositionally biased region" description="Polar residues" evidence="1">
    <location>
        <begin position="238"/>
        <end position="250"/>
    </location>
</feature>
<dbReference type="RefSeq" id="WP_052394948.1">
    <property type="nucleotide sequence ID" value="NZ_JACHET010000001.1"/>
</dbReference>
<feature type="compositionally biased region" description="Basic residues" evidence="1">
    <location>
        <begin position="175"/>
        <end position="187"/>
    </location>
</feature>
<dbReference type="EMBL" id="JACHET010000001">
    <property type="protein sequence ID" value="MBB6182833.1"/>
    <property type="molecule type" value="Genomic_DNA"/>
</dbReference>
<name>A0A841KB75_9GAMM</name>
<feature type="chain" id="PRO_5032996522" evidence="3">
    <location>
        <begin position="21"/>
        <end position="273"/>
    </location>
</feature>
<gene>
    <name evidence="5" type="ORF">HNQ86_000178</name>
</gene>
<evidence type="ECO:0000256" key="3">
    <source>
        <dbReference type="SAM" id="SignalP"/>
    </source>
</evidence>
<feature type="region of interest" description="Disordered" evidence="1">
    <location>
        <begin position="172"/>
        <end position="273"/>
    </location>
</feature>
<reference evidence="5 6" key="1">
    <citation type="submission" date="2020-08" db="EMBL/GenBank/DDBJ databases">
        <title>Genomic Encyclopedia of Type Strains, Phase IV (KMG-IV): sequencing the most valuable type-strain genomes for metagenomic binning, comparative biology and taxonomic classification.</title>
        <authorList>
            <person name="Goeker M."/>
        </authorList>
    </citation>
    <scope>NUCLEOTIDE SEQUENCE [LARGE SCALE GENOMIC DNA]</scope>
    <source>
        <strain evidence="5 6">DSM 107085</strain>
    </source>
</reference>
<accession>A0A841KB75</accession>
<feature type="compositionally biased region" description="Basic and acidic residues" evidence="1">
    <location>
        <begin position="188"/>
        <end position="202"/>
    </location>
</feature>
<keyword evidence="2" id="KW-0472">Membrane</keyword>
<feature type="transmembrane region" description="Helical" evidence="2">
    <location>
        <begin position="92"/>
        <end position="112"/>
    </location>
</feature>
<evidence type="ECO:0000259" key="4">
    <source>
        <dbReference type="Pfam" id="PF08239"/>
    </source>
</evidence>
<dbReference type="Proteomes" id="UP000560000">
    <property type="component" value="Unassembled WGS sequence"/>
</dbReference>